<feature type="region of interest" description="Disordered" evidence="1">
    <location>
        <begin position="28"/>
        <end position="73"/>
    </location>
</feature>
<comment type="caution">
    <text evidence="3">The sequence shown here is derived from an EMBL/GenBank/DDBJ whole genome shotgun (WGS) entry which is preliminary data.</text>
</comment>
<feature type="signal peptide" evidence="2">
    <location>
        <begin position="1"/>
        <end position="22"/>
    </location>
</feature>
<accession>A0A844ZQI2</accession>
<name>A0A844ZQI2_9SPHN</name>
<dbReference type="EMBL" id="WTYX01000001">
    <property type="protein sequence ID" value="MXO90008.1"/>
    <property type="molecule type" value="Genomic_DNA"/>
</dbReference>
<reference evidence="3 4" key="1">
    <citation type="submission" date="2019-12" db="EMBL/GenBank/DDBJ databases">
        <title>Genomic-based taxomic classification of the family Erythrobacteraceae.</title>
        <authorList>
            <person name="Xu L."/>
        </authorList>
    </citation>
    <scope>NUCLEOTIDE SEQUENCE [LARGE SCALE GENOMIC DNA]</scope>
    <source>
        <strain evidence="3 4">KCTC 52763</strain>
    </source>
</reference>
<proteinExistence type="predicted"/>
<dbReference type="Proteomes" id="UP000442714">
    <property type="component" value="Unassembled WGS sequence"/>
</dbReference>
<feature type="compositionally biased region" description="Acidic residues" evidence="1">
    <location>
        <begin position="49"/>
        <end position="65"/>
    </location>
</feature>
<keyword evidence="4" id="KW-1185">Reference proteome</keyword>
<evidence type="ECO:0000313" key="4">
    <source>
        <dbReference type="Proteomes" id="UP000442714"/>
    </source>
</evidence>
<protein>
    <recommendedName>
        <fullName evidence="5">C-type lysozyme inhibitor domain-containing protein</fullName>
    </recommendedName>
</protein>
<evidence type="ECO:0000313" key="3">
    <source>
        <dbReference type="EMBL" id="MXO90008.1"/>
    </source>
</evidence>
<feature type="compositionally biased region" description="Low complexity" evidence="1">
    <location>
        <begin position="32"/>
        <end position="41"/>
    </location>
</feature>
<keyword evidence="2" id="KW-0732">Signal</keyword>
<evidence type="ECO:0008006" key="5">
    <source>
        <dbReference type="Google" id="ProtNLM"/>
    </source>
</evidence>
<gene>
    <name evidence="3" type="ORF">GRI41_04165</name>
</gene>
<dbReference type="PROSITE" id="PS51257">
    <property type="entry name" value="PROKAR_LIPOPROTEIN"/>
    <property type="match status" value="1"/>
</dbReference>
<organism evidence="3 4">
    <name type="scientific">Pontixanthobacter aquaemixtae</name>
    <dbReference type="NCBI Taxonomy" id="1958940"/>
    <lineage>
        <taxon>Bacteria</taxon>
        <taxon>Pseudomonadati</taxon>
        <taxon>Pseudomonadota</taxon>
        <taxon>Alphaproteobacteria</taxon>
        <taxon>Sphingomonadales</taxon>
        <taxon>Erythrobacteraceae</taxon>
        <taxon>Pontixanthobacter</taxon>
    </lineage>
</organism>
<evidence type="ECO:0000256" key="2">
    <source>
        <dbReference type="SAM" id="SignalP"/>
    </source>
</evidence>
<sequence>MRNTTNAALALVLAAGTIAACAEPVDPDRAAKQAAELAQLEEAAREPEADPAEAEGDEAAGDSEAADAKRLDCEPLGDSAVWIETGEDGEHTLVTHMQSEMAPDAEPVEMAIEATGASAGREGSRLTDENGEYVVWIMDDGTATVKAGENEVSCPAA</sequence>
<feature type="chain" id="PRO_5032298354" description="C-type lysozyme inhibitor domain-containing protein" evidence="2">
    <location>
        <begin position="23"/>
        <end position="157"/>
    </location>
</feature>
<dbReference type="AlphaFoldDB" id="A0A844ZQI2"/>
<dbReference type="RefSeq" id="WP_160603499.1">
    <property type="nucleotide sequence ID" value="NZ_WTYX01000001.1"/>
</dbReference>
<evidence type="ECO:0000256" key="1">
    <source>
        <dbReference type="SAM" id="MobiDB-lite"/>
    </source>
</evidence>